<evidence type="ECO:0000256" key="1">
    <source>
        <dbReference type="SAM" id="Phobius"/>
    </source>
</evidence>
<dbReference type="Proteomes" id="UP000184383">
    <property type="component" value="Unassembled WGS sequence"/>
</dbReference>
<organism evidence="2 3">
    <name type="scientific">Aspergillus wentii DTO 134E9</name>
    <dbReference type="NCBI Taxonomy" id="1073089"/>
    <lineage>
        <taxon>Eukaryota</taxon>
        <taxon>Fungi</taxon>
        <taxon>Dikarya</taxon>
        <taxon>Ascomycota</taxon>
        <taxon>Pezizomycotina</taxon>
        <taxon>Eurotiomycetes</taxon>
        <taxon>Eurotiomycetidae</taxon>
        <taxon>Eurotiales</taxon>
        <taxon>Aspergillaceae</taxon>
        <taxon>Aspergillus</taxon>
        <taxon>Aspergillus subgen. Cremei</taxon>
    </lineage>
</organism>
<name>A0A1L9RFW4_ASPWE</name>
<dbReference type="AlphaFoldDB" id="A0A1L9RFW4"/>
<feature type="transmembrane region" description="Helical" evidence="1">
    <location>
        <begin position="190"/>
        <end position="213"/>
    </location>
</feature>
<accession>A0A1L9RFW4</accession>
<keyword evidence="1" id="KW-0812">Transmembrane</keyword>
<dbReference type="EMBL" id="KV878213">
    <property type="protein sequence ID" value="OJJ33811.1"/>
    <property type="molecule type" value="Genomic_DNA"/>
</dbReference>
<keyword evidence="1" id="KW-1133">Transmembrane helix</keyword>
<feature type="transmembrane region" description="Helical" evidence="1">
    <location>
        <begin position="98"/>
        <end position="116"/>
    </location>
</feature>
<dbReference type="RefSeq" id="XP_040687487.1">
    <property type="nucleotide sequence ID" value="XM_040831041.1"/>
</dbReference>
<keyword evidence="1" id="KW-0472">Membrane</keyword>
<gene>
    <name evidence="2" type="ORF">ASPWEDRAFT_173245</name>
</gene>
<feature type="transmembrane region" description="Helical" evidence="1">
    <location>
        <begin position="12"/>
        <end position="34"/>
    </location>
</feature>
<feature type="transmembrane region" description="Helical" evidence="1">
    <location>
        <begin position="233"/>
        <end position="254"/>
    </location>
</feature>
<protein>
    <submittedName>
        <fullName evidence="2">Uncharacterized protein</fullName>
    </submittedName>
</protein>
<sequence length="266" mass="29758">MASCSWKGNADLYGVGVRVGLYAQWVATLVVTLFNTEEEETFRIVNLLIQSSLFLGLCQQATELTKVIEPVITLFLLCGSLSSLTGDGITHFSHVSGIFRITFYLALTSYSCWFWFIGVDRMRNPACDEIAFFGHSLISGWFRSLAKTLSIIGLIACVCLIGISAVAVMRRFRNGFEASFAASRPKRGRVEISLLFFSIGLIIFSIWIIEYLIRVNQVTGLSDFESAGQLIPLLIGGMSCLSVMWNVLVGGMLWRRRCCFLFNWHL</sequence>
<reference evidence="3" key="1">
    <citation type="journal article" date="2017" name="Genome Biol.">
        <title>Comparative genomics reveals high biological diversity and specific adaptations in the industrially and medically important fungal genus Aspergillus.</title>
        <authorList>
            <person name="de Vries R.P."/>
            <person name="Riley R."/>
            <person name="Wiebenga A."/>
            <person name="Aguilar-Osorio G."/>
            <person name="Amillis S."/>
            <person name="Uchima C.A."/>
            <person name="Anderluh G."/>
            <person name="Asadollahi M."/>
            <person name="Askin M."/>
            <person name="Barry K."/>
            <person name="Battaglia E."/>
            <person name="Bayram O."/>
            <person name="Benocci T."/>
            <person name="Braus-Stromeyer S.A."/>
            <person name="Caldana C."/>
            <person name="Canovas D."/>
            <person name="Cerqueira G.C."/>
            <person name="Chen F."/>
            <person name="Chen W."/>
            <person name="Choi C."/>
            <person name="Clum A."/>
            <person name="Dos Santos R.A."/>
            <person name="Damasio A.R."/>
            <person name="Diallinas G."/>
            <person name="Emri T."/>
            <person name="Fekete E."/>
            <person name="Flipphi M."/>
            <person name="Freyberg S."/>
            <person name="Gallo A."/>
            <person name="Gournas C."/>
            <person name="Habgood R."/>
            <person name="Hainaut M."/>
            <person name="Harispe M.L."/>
            <person name="Henrissat B."/>
            <person name="Hilden K.S."/>
            <person name="Hope R."/>
            <person name="Hossain A."/>
            <person name="Karabika E."/>
            <person name="Karaffa L."/>
            <person name="Karanyi Z."/>
            <person name="Krasevec N."/>
            <person name="Kuo A."/>
            <person name="Kusch H."/>
            <person name="LaButti K."/>
            <person name="Lagendijk E.L."/>
            <person name="Lapidus A."/>
            <person name="Levasseur A."/>
            <person name="Lindquist E."/>
            <person name="Lipzen A."/>
            <person name="Logrieco A.F."/>
            <person name="MacCabe A."/>
            <person name="Maekelae M.R."/>
            <person name="Malavazi I."/>
            <person name="Melin P."/>
            <person name="Meyer V."/>
            <person name="Mielnichuk N."/>
            <person name="Miskei M."/>
            <person name="Molnar A.P."/>
            <person name="Mule G."/>
            <person name="Ngan C.Y."/>
            <person name="Orejas M."/>
            <person name="Orosz E."/>
            <person name="Ouedraogo J.P."/>
            <person name="Overkamp K.M."/>
            <person name="Park H.-S."/>
            <person name="Perrone G."/>
            <person name="Piumi F."/>
            <person name="Punt P.J."/>
            <person name="Ram A.F."/>
            <person name="Ramon A."/>
            <person name="Rauscher S."/>
            <person name="Record E."/>
            <person name="Riano-Pachon D.M."/>
            <person name="Robert V."/>
            <person name="Roehrig J."/>
            <person name="Ruller R."/>
            <person name="Salamov A."/>
            <person name="Salih N.S."/>
            <person name="Samson R.A."/>
            <person name="Sandor E."/>
            <person name="Sanguinetti M."/>
            <person name="Schuetze T."/>
            <person name="Sepcic K."/>
            <person name="Shelest E."/>
            <person name="Sherlock G."/>
            <person name="Sophianopoulou V."/>
            <person name="Squina F.M."/>
            <person name="Sun H."/>
            <person name="Susca A."/>
            <person name="Todd R.B."/>
            <person name="Tsang A."/>
            <person name="Unkles S.E."/>
            <person name="van de Wiele N."/>
            <person name="van Rossen-Uffink D."/>
            <person name="Oliveira J.V."/>
            <person name="Vesth T.C."/>
            <person name="Visser J."/>
            <person name="Yu J.-H."/>
            <person name="Zhou M."/>
            <person name="Andersen M.R."/>
            <person name="Archer D.B."/>
            <person name="Baker S.E."/>
            <person name="Benoit I."/>
            <person name="Brakhage A.A."/>
            <person name="Braus G.H."/>
            <person name="Fischer R."/>
            <person name="Frisvad J.C."/>
            <person name="Goldman G.H."/>
            <person name="Houbraken J."/>
            <person name="Oakley B."/>
            <person name="Pocsi I."/>
            <person name="Scazzocchio C."/>
            <person name="Seiboth B."/>
            <person name="vanKuyk P.A."/>
            <person name="Wortman J."/>
            <person name="Dyer P.S."/>
            <person name="Grigoriev I.V."/>
        </authorList>
    </citation>
    <scope>NUCLEOTIDE SEQUENCE [LARGE SCALE GENOMIC DNA]</scope>
    <source>
        <strain evidence="3">DTO 134E9</strain>
    </source>
</reference>
<feature type="transmembrane region" description="Helical" evidence="1">
    <location>
        <begin position="149"/>
        <end position="169"/>
    </location>
</feature>
<dbReference type="VEuPathDB" id="FungiDB:ASPWEDRAFT_173245"/>
<dbReference type="OrthoDB" id="3945378at2759"/>
<dbReference type="STRING" id="1073089.A0A1L9RFW4"/>
<proteinExistence type="predicted"/>
<keyword evidence="3" id="KW-1185">Reference proteome</keyword>
<evidence type="ECO:0000313" key="2">
    <source>
        <dbReference type="EMBL" id="OJJ33811.1"/>
    </source>
</evidence>
<evidence type="ECO:0000313" key="3">
    <source>
        <dbReference type="Proteomes" id="UP000184383"/>
    </source>
</evidence>
<dbReference type="GeneID" id="63746889"/>